<evidence type="ECO:0000256" key="1">
    <source>
        <dbReference type="ARBA" id="ARBA00023125"/>
    </source>
</evidence>
<organism evidence="4 5">
    <name type="scientific">Aspergillus cristatus</name>
    <name type="common">Chinese Fuzhuan brick tea-fermentation fungus</name>
    <name type="synonym">Eurotium cristatum</name>
    <dbReference type="NCBI Taxonomy" id="573508"/>
    <lineage>
        <taxon>Eukaryota</taxon>
        <taxon>Fungi</taxon>
        <taxon>Dikarya</taxon>
        <taxon>Ascomycota</taxon>
        <taxon>Pezizomycotina</taxon>
        <taxon>Eurotiomycetes</taxon>
        <taxon>Eurotiomycetidae</taxon>
        <taxon>Eurotiales</taxon>
        <taxon>Aspergillaceae</taxon>
        <taxon>Aspergillus</taxon>
        <taxon>Aspergillus subgen. Aspergillus</taxon>
    </lineage>
</organism>
<keyword evidence="1" id="KW-0238">DNA-binding</keyword>
<dbReference type="STRING" id="573508.A0A1E3B5S8"/>
<dbReference type="InterPro" id="IPR006600">
    <property type="entry name" value="HTH_CenpB_DNA-bd_dom"/>
</dbReference>
<keyword evidence="5" id="KW-1185">Reference proteome</keyword>
<dbReference type="PANTHER" id="PTHR19303">
    <property type="entry name" value="TRANSPOSON"/>
    <property type="match status" value="1"/>
</dbReference>
<dbReference type="PROSITE" id="PS51253">
    <property type="entry name" value="HTH_CENPB"/>
    <property type="match status" value="1"/>
</dbReference>
<dbReference type="Proteomes" id="UP000094569">
    <property type="component" value="Unassembled WGS sequence"/>
</dbReference>
<dbReference type="AlphaFoldDB" id="A0A1E3B5S8"/>
<name>A0A1E3B5S8_ASPCR</name>
<evidence type="ECO:0000313" key="5">
    <source>
        <dbReference type="Proteomes" id="UP000094569"/>
    </source>
</evidence>
<feature type="region of interest" description="Disordered" evidence="2">
    <location>
        <begin position="230"/>
        <end position="249"/>
    </location>
</feature>
<feature type="compositionally biased region" description="Polar residues" evidence="2">
    <location>
        <begin position="230"/>
        <end position="244"/>
    </location>
</feature>
<feature type="domain" description="HTH CENPB-type" evidence="3">
    <location>
        <begin position="1"/>
        <end position="35"/>
    </location>
</feature>
<evidence type="ECO:0000256" key="2">
    <source>
        <dbReference type="SAM" id="MobiDB-lite"/>
    </source>
</evidence>
<dbReference type="InterPro" id="IPR050863">
    <property type="entry name" value="CenT-Element_Derived"/>
</dbReference>
<accession>A0A1E3B5S8</accession>
<dbReference type="EMBL" id="JXNT01000012">
    <property type="protein sequence ID" value="ODM16274.1"/>
    <property type="molecule type" value="Genomic_DNA"/>
</dbReference>
<gene>
    <name evidence="4" type="ORF">SI65_08273</name>
</gene>
<comment type="caution">
    <text evidence="4">The sequence shown here is derived from an EMBL/GenBank/DDBJ whole genome shotgun (WGS) entry which is preliminary data.</text>
</comment>
<dbReference type="GO" id="GO:0005634">
    <property type="term" value="C:nucleus"/>
    <property type="evidence" value="ECO:0007669"/>
    <property type="project" value="TreeGrafter"/>
</dbReference>
<evidence type="ECO:0000313" key="4">
    <source>
        <dbReference type="EMBL" id="ODM16274.1"/>
    </source>
</evidence>
<dbReference type="VEuPathDB" id="FungiDB:SI65_08273"/>
<dbReference type="PANTHER" id="PTHR19303:SF62">
    <property type="entry name" value="HTH CENPB-TYPE DOMAIN-CONTAINING PROTEIN-RELATED"/>
    <property type="match status" value="1"/>
</dbReference>
<reference evidence="4 5" key="1">
    <citation type="journal article" date="2016" name="BMC Genomics">
        <title>Comparative genomic and transcriptomic analyses of the Fuzhuan brick tea-fermentation fungus Aspergillus cristatus.</title>
        <authorList>
            <person name="Ge Y."/>
            <person name="Wang Y."/>
            <person name="Liu Y."/>
            <person name="Tan Y."/>
            <person name="Ren X."/>
            <person name="Zhang X."/>
            <person name="Hyde K.D."/>
            <person name="Liu Y."/>
            <person name="Liu Z."/>
        </authorList>
    </citation>
    <scope>NUCLEOTIDE SEQUENCE [LARGE SCALE GENOMIC DNA]</scope>
    <source>
        <strain evidence="4 5">GZAAS20.1005</strain>
    </source>
</reference>
<dbReference type="InterPro" id="IPR004875">
    <property type="entry name" value="DDE_SF_endonuclease_dom"/>
</dbReference>
<sequence length="420" mass="47722">MANILLSKRGDTNIKTVGVNWATNFIKRHDELKTRFSRRYNHQRAKCEDPKIIKEWFDQVQITIMQHGIALEDIYNFDETGYAMGLIATAKVVSRAEMTGRPFLVQPGNREWVTSIECINSTGWALPPCIIFKGKVHIEGWYQDEALPKDWRIEPLDVGCFSPLKQAYGRLVENKAQCNFNHIDKFDFLEAYPQAHTEAFKMENIKNSFAASGLVPFNPERVLEKLNIQLKTPTPPGSQSTDSAPKTPHNFKQLEKHASTIKKLLREHTRSPPSPINDAINRLVKGCEIHMNSAILLSKEVQDLRAAHEKTLQKKKRSKRQIGHTDGLSIQEGIELMQQRNEAQKAEDTIQMETEPSTFQPHAMFSDLRREVGGSLVWAARLWITLVNLVTSISLRANADPVQLSELRLAYVPVDSLTCS</sequence>
<protein>
    <recommendedName>
        <fullName evidence="3">HTH CENPB-type domain-containing protein</fullName>
    </recommendedName>
</protein>
<dbReference type="OrthoDB" id="4510550at2759"/>
<dbReference type="GO" id="GO:0003677">
    <property type="term" value="F:DNA binding"/>
    <property type="evidence" value="ECO:0007669"/>
    <property type="project" value="UniProtKB-KW"/>
</dbReference>
<dbReference type="Pfam" id="PF03184">
    <property type="entry name" value="DDE_1"/>
    <property type="match status" value="1"/>
</dbReference>
<evidence type="ECO:0000259" key="3">
    <source>
        <dbReference type="PROSITE" id="PS51253"/>
    </source>
</evidence>
<proteinExistence type="predicted"/>